<reference evidence="3" key="1">
    <citation type="journal article" date="2018" name="Nat. Genet.">
        <title>Extensive intraspecific gene order and gene structural variations between Mo17 and other maize genomes.</title>
        <authorList>
            <person name="Sun S."/>
            <person name="Zhou Y."/>
            <person name="Chen J."/>
            <person name="Shi J."/>
            <person name="Zhao H."/>
            <person name="Zhao H."/>
            <person name="Song W."/>
            <person name="Zhang M."/>
            <person name="Cui Y."/>
            <person name="Dong X."/>
            <person name="Liu H."/>
            <person name="Ma X."/>
            <person name="Jiao Y."/>
            <person name="Wang B."/>
            <person name="Wei X."/>
            <person name="Stein J.C."/>
            <person name="Glaubitz J.C."/>
            <person name="Lu F."/>
            <person name="Yu G."/>
            <person name="Liang C."/>
            <person name="Fengler K."/>
            <person name="Li B."/>
            <person name="Rafalski A."/>
            <person name="Schnable P.S."/>
            <person name="Ware D.H."/>
            <person name="Buckler E.S."/>
            <person name="Lai J."/>
        </authorList>
    </citation>
    <scope>NUCLEOTIDE SEQUENCE [LARGE SCALE GENOMIC DNA]</scope>
    <source>
        <tissue evidence="3">Seedling</tissue>
    </source>
</reference>
<dbReference type="PROSITE" id="PS50088">
    <property type="entry name" value="ANK_REPEAT"/>
    <property type="match status" value="5"/>
</dbReference>
<evidence type="ECO:0000256" key="2">
    <source>
        <dbReference type="PROSITE-ProRule" id="PRU00339"/>
    </source>
</evidence>
<dbReference type="ExpressionAtlas" id="A0A3L6E5G5">
    <property type="expression patterns" value="baseline and differential"/>
</dbReference>
<feature type="repeat" description="ANK" evidence="1">
    <location>
        <begin position="111"/>
        <end position="144"/>
    </location>
</feature>
<evidence type="ECO:0000256" key="1">
    <source>
        <dbReference type="PROSITE-ProRule" id="PRU00023"/>
    </source>
</evidence>
<dbReference type="PRINTS" id="PR01415">
    <property type="entry name" value="ANKYRIN"/>
</dbReference>
<dbReference type="PANTHER" id="PTHR46224:SF62">
    <property type="entry name" value="ANKYRIN REPEAT FAMILY PROTEIN"/>
    <property type="match status" value="1"/>
</dbReference>
<feature type="repeat" description="ANK" evidence="1">
    <location>
        <begin position="77"/>
        <end position="99"/>
    </location>
</feature>
<comment type="caution">
    <text evidence="3">The sequence shown here is derived from an EMBL/GenBank/DDBJ whole genome shotgun (WGS) entry which is preliminary data.</text>
</comment>
<organism evidence="3">
    <name type="scientific">Zea mays</name>
    <name type="common">Maize</name>
    <dbReference type="NCBI Taxonomy" id="4577"/>
    <lineage>
        <taxon>Eukaryota</taxon>
        <taxon>Viridiplantae</taxon>
        <taxon>Streptophyta</taxon>
        <taxon>Embryophyta</taxon>
        <taxon>Tracheophyta</taxon>
        <taxon>Spermatophyta</taxon>
        <taxon>Magnoliopsida</taxon>
        <taxon>Liliopsida</taxon>
        <taxon>Poales</taxon>
        <taxon>Poaceae</taxon>
        <taxon>PACMAD clade</taxon>
        <taxon>Panicoideae</taxon>
        <taxon>Andropogonodae</taxon>
        <taxon>Andropogoneae</taxon>
        <taxon>Tripsacinae</taxon>
        <taxon>Zea</taxon>
    </lineage>
</organism>
<dbReference type="Gene3D" id="1.25.40.10">
    <property type="entry name" value="Tetratricopeptide repeat domain"/>
    <property type="match status" value="1"/>
</dbReference>
<dbReference type="EMBL" id="NCVQ01000008">
    <property type="protein sequence ID" value="PWZ15357.1"/>
    <property type="molecule type" value="Genomic_DNA"/>
</dbReference>
<dbReference type="Pfam" id="PF12796">
    <property type="entry name" value="Ank_2"/>
    <property type="match status" value="2"/>
</dbReference>
<accession>A0A3L6E5G5</accession>
<dbReference type="InterPro" id="IPR051616">
    <property type="entry name" value="Cul2-RING_E3_ligase_SR"/>
</dbReference>
<dbReference type="PROSITE" id="PS50005">
    <property type="entry name" value="TPR"/>
    <property type="match status" value="1"/>
</dbReference>
<sequence>MESTSGEHSETGDEPCPLQFRYTYNSPRDEKVDRLLRAVSDGYIPKIKRTARRLMEQTGMTVDEVMRRIQVEDALEQGYGPVHMAASYGNLKVCKFLLKELKLDVNATARDGATPLAFAMYGNASLAIVMLLLDYGANPNKEDKNGIYPLHIAAQRGYYEIAELLLSRGAYVDPQWESRSPLYIAANYGNARIVELLLHHGAQPNIAMKAAISERSFIGLKSLIETGAPVNIGLPETPLIAAATAGLTDFVKCLVQAGADANIPDDNGRVAVEIAAIQGYQECVEVLFPVTAPLAGVADWSIGGLLQHAMFMTLIPQHPVLHENNEPDYEAEVLHEDNEPDYEAEVLHEDNEPDYEAEVEEEVLHDDNEPDYEAEGDATFCKRDYSHALDLYTMAMEIDPDNSTLYAKRSLCFLYTGNEGKALEDATTYRDMQPALALVKEYCMTCEALLPGLNSDFLSKPTDEAFGEGQSVKKGY</sequence>
<dbReference type="InterPro" id="IPR019734">
    <property type="entry name" value="TPR_rpt"/>
</dbReference>
<dbReference type="Gene3D" id="1.25.40.20">
    <property type="entry name" value="Ankyrin repeat-containing domain"/>
    <property type="match status" value="3"/>
</dbReference>
<feature type="repeat" description="ANK" evidence="1">
    <location>
        <begin position="234"/>
        <end position="266"/>
    </location>
</feature>
<dbReference type="Proteomes" id="UP000251960">
    <property type="component" value="Chromosome 7"/>
</dbReference>
<evidence type="ECO:0000313" key="3">
    <source>
        <dbReference type="EMBL" id="PWZ15357.1"/>
    </source>
</evidence>
<dbReference type="SUPFAM" id="SSF48403">
    <property type="entry name" value="Ankyrin repeat"/>
    <property type="match status" value="1"/>
</dbReference>
<proteinExistence type="predicted"/>
<dbReference type="InterPro" id="IPR011990">
    <property type="entry name" value="TPR-like_helical_dom_sf"/>
</dbReference>
<keyword evidence="2" id="KW-0802">TPR repeat</keyword>
<dbReference type="SMART" id="SM00248">
    <property type="entry name" value="ANK"/>
    <property type="match status" value="5"/>
</dbReference>
<feature type="repeat" description="ANK" evidence="1">
    <location>
        <begin position="145"/>
        <end position="173"/>
    </location>
</feature>
<feature type="repeat" description="ANK" evidence="1">
    <location>
        <begin position="177"/>
        <end position="209"/>
    </location>
</feature>
<dbReference type="SUPFAM" id="SSF48452">
    <property type="entry name" value="TPR-like"/>
    <property type="match status" value="1"/>
</dbReference>
<dbReference type="PROSITE" id="PS50297">
    <property type="entry name" value="ANK_REP_REGION"/>
    <property type="match status" value="5"/>
</dbReference>
<gene>
    <name evidence="3" type="primary">ANK2_1</name>
    <name evidence="3" type="ORF">Zm00014a_004564</name>
</gene>
<dbReference type="PANTHER" id="PTHR46224">
    <property type="entry name" value="ANKYRIN REPEAT FAMILY PROTEIN"/>
    <property type="match status" value="1"/>
</dbReference>
<dbReference type="InterPro" id="IPR036770">
    <property type="entry name" value="Ankyrin_rpt-contain_sf"/>
</dbReference>
<dbReference type="InterPro" id="IPR002110">
    <property type="entry name" value="Ankyrin_rpt"/>
</dbReference>
<dbReference type="Pfam" id="PF13637">
    <property type="entry name" value="Ank_4"/>
    <property type="match status" value="1"/>
</dbReference>
<dbReference type="AlphaFoldDB" id="A0A3L6E5G5"/>
<protein>
    <submittedName>
        <fullName evidence="3">Ankyrin-2</fullName>
    </submittedName>
</protein>
<feature type="repeat" description="TPR" evidence="2">
    <location>
        <begin position="369"/>
        <end position="402"/>
    </location>
</feature>
<keyword evidence="1" id="KW-0040">ANK repeat</keyword>
<name>A0A3L6E5G5_MAIZE</name>